<dbReference type="EMBL" id="VIIS01001590">
    <property type="protein sequence ID" value="KAF0295944.1"/>
    <property type="molecule type" value="Genomic_DNA"/>
</dbReference>
<organism evidence="3 6">
    <name type="scientific">Amphibalanus amphitrite</name>
    <name type="common">Striped barnacle</name>
    <name type="synonym">Balanus amphitrite</name>
    <dbReference type="NCBI Taxonomy" id="1232801"/>
    <lineage>
        <taxon>Eukaryota</taxon>
        <taxon>Metazoa</taxon>
        <taxon>Ecdysozoa</taxon>
        <taxon>Arthropoda</taxon>
        <taxon>Crustacea</taxon>
        <taxon>Multicrustacea</taxon>
        <taxon>Cirripedia</taxon>
        <taxon>Thoracica</taxon>
        <taxon>Thoracicalcarea</taxon>
        <taxon>Balanomorpha</taxon>
        <taxon>Balanoidea</taxon>
        <taxon>Balanidae</taxon>
        <taxon>Amphibalaninae</taxon>
        <taxon>Amphibalanus</taxon>
    </lineage>
</organism>
<evidence type="ECO:0000313" key="6">
    <source>
        <dbReference type="Proteomes" id="UP000440578"/>
    </source>
</evidence>
<evidence type="ECO:0000313" key="5">
    <source>
        <dbReference type="EMBL" id="KAF0298188.1"/>
    </source>
</evidence>
<reference evidence="3 6" key="1">
    <citation type="submission" date="2019-07" db="EMBL/GenBank/DDBJ databases">
        <title>Draft genome assembly of a fouling barnacle, Amphibalanus amphitrite (Darwin, 1854): The first reference genome for Thecostraca.</title>
        <authorList>
            <person name="Kim W."/>
        </authorList>
    </citation>
    <scope>NUCLEOTIDE SEQUENCE [LARGE SCALE GENOMIC DNA]</scope>
    <source>
        <strain evidence="3">SNU_AA5</strain>
        <tissue evidence="3">Soma without cirri and trophi</tissue>
    </source>
</reference>
<evidence type="ECO:0000313" key="4">
    <source>
        <dbReference type="EMBL" id="KAF0295944.1"/>
    </source>
</evidence>
<evidence type="ECO:0000313" key="3">
    <source>
        <dbReference type="EMBL" id="KAF0291490.1"/>
    </source>
</evidence>
<evidence type="ECO:0000313" key="2">
    <source>
        <dbReference type="EMBL" id="KAF0288436.1"/>
    </source>
</evidence>
<dbReference type="EMBL" id="VIIS01001875">
    <property type="protein sequence ID" value="KAF0291490.1"/>
    <property type="molecule type" value="Genomic_DNA"/>
</dbReference>
<dbReference type="AlphaFoldDB" id="A0A6A4VJL6"/>
<accession>A0A6A4VJL6</accession>
<protein>
    <recommendedName>
        <fullName evidence="7">Transposable element P transposase</fullName>
    </recommendedName>
</protein>
<feature type="region of interest" description="Disordered" evidence="1">
    <location>
        <begin position="450"/>
        <end position="481"/>
    </location>
</feature>
<sequence>MYDSVHLFKNMYFNLLNKKQLHCPPLDAGGPPLDVHLSHLEKVHSIEYSSDAKMAYRLTDKVLHPTSIERVNVQLAVAATHETTIAALRYYGQHAEYGSLNGTAEFLHQVRRWFDIVNVKSPGKHVRRNDSTLQPISTGDEEGLAYIEKFGKMMLRWEAQGNKKTQMSLDTIRGVAATCRGLVGLAKYLLRQCDLEYVLLGKIQSDRLEGHFGHLRKLAGGNFWASSRQFFEGEAIVRVKSLIWLSGYGLSTVTAGMHPVSQQRLENDQRAVTEITEYAAAASSDDPAQDVPEGTQQALHHIAGYLAHSVKKIHRCDECRALLSDGLRAQLVTVVAENAEEKLVAASFTDLLNRGKLLQPSELCLRVVMEVCQLYRLLVNSQSETRTILFGSSSPKNVFRSVVQNMLGDDEELKEVACGRGHKFTSNILATMAGALFNVFVSNHVKDVNSQVHSKKRKGPPTRTSGRGVDSDKIRKLTGAS</sequence>
<gene>
    <name evidence="3" type="ORF">FJT64_001090</name>
    <name evidence="5" type="ORF">FJT64_004438</name>
    <name evidence="4" type="ORF">FJT64_006549</name>
    <name evidence="2" type="ORF">FJT64_013213</name>
</gene>
<proteinExistence type="predicted"/>
<dbReference type="Proteomes" id="UP000440578">
    <property type="component" value="Unassembled WGS sequence"/>
</dbReference>
<evidence type="ECO:0000256" key="1">
    <source>
        <dbReference type="SAM" id="MobiDB-lite"/>
    </source>
</evidence>
<comment type="caution">
    <text evidence="3">The sequence shown here is derived from an EMBL/GenBank/DDBJ whole genome shotgun (WGS) entry which is preliminary data.</text>
</comment>
<evidence type="ECO:0008006" key="7">
    <source>
        <dbReference type="Google" id="ProtNLM"/>
    </source>
</evidence>
<name>A0A6A4VJL6_AMPAM</name>
<keyword evidence="6" id="KW-1185">Reference proteome</keyword>
<dbReference type="OrthoDB" id="6381099at2759"/>
<dbReference type="EMBL" id="VIIS01001441">
    <property type="protein sequence ID" value="KAF0298188.1"/>
    <property type="molecule type" value="Genomic_DNA"/>
</dbReference>
<dbReference type="EMBL" id="VIIS01002113">
    <property type="protein sequence ID" value="KAF0288436.1"/>
    <property type="molecule type" value="Genomic_DNA"/>
</dbReference>